<dbReference type="EMBL" id="HAEH01008965">
    <property type="protein sequence ID" value="SBR85916.1"/>
    <property type="molecule type" value="Transcribed_RNA"/>
</dbReference>
<reference evidence="2" key="2">
    <citation type="submission" date="2016-06" db="EMBL/GenBank/DDBJ databases">
        <title>The genome of a short-lived fish provides insights into sex chromosome evolution and the genetic control of aging.</title>
        <authorList>
            <person name="Reichwald K."/>
            <person name="Felder M."/>
            <person name="Petzold A."/>
            <person name="Koch P."/>
            <person name="Groth M."/>
            <person name="Platzer M."/>
        </authorList>
    </citation>
    <scope>NUCLEOTIDE SEQUENCE</scope>
    <source>
        <tissue evidence="2">Brain</tissue>
    </source>
</reference>
<feature type="compositionally biased region" description="Basic and acidic residues" evidence="1">
    <location>
        <begin position="1"/>
        <end position="11"/>
    </location>
</feature>
<proteinExistence type="predicted"/>
<reference evidence="2" key="1">
    <citation type="submission" date="2016-05" db="EMBL/GenBank/DDBJ databases">
        <authorList>
            <person name="Lavstsen T."/>
            <person name="Jespersen J.S."/>
        </authorList>
    </citation>
    <scope>NUCLEOTIDE SEQUENCE</scope>
    <source>
        <tissue evidence="2">Brain</tissue>
    </source>
</reference>
<organism evidence="2">
    <name type="scientific">Nothobranchius rachovii</name>
    <name type="common">bluefin notho</name>
    <dbReference type="NCBI Taxonomy" id="451742"/>
    <lineage>
        <taxon>Eukaryota</taxon>
        <taxon>Metazoa</taxon>
        <taxon>Chordata</taxon>
        <taxon>Craniata</taxon>
        <taxon>Vertebrata</taxon>
        <taxon>Euteleostomi</taxon>
        <taxon>Actinopterygii</taxon>
        <taxon>Neopterygii</taxon>
        <taxon>Teleostei</taxon>
        <taxon>Neoteleostei</taxon>
        <taxon>Acanthomorphata</taxon>
        <taxon>Ovalentaria</taxon>
        <taxon>Atherinomorphae</taxon>
        <taxon>Cyprinodontiformes</taxon>
        <taxon>Nothobranchiidae</taxon>
        <taxon>Nothobranchius</taxon>
    </lineage>
</organism>
<accession>A0A1A8PXE5</accession>
<name>A0A1A8PXE5_9TELE</name>
<protein>
    <submittedName>
        <fullName evidence="2">Uncharacterized protein</fullName>
    </submittedName>
</protein>
<sequence>NMRENEMENRVATRSRKTLPSNDNVEESATQDKANRGNSPPKDYHHEDGIGEASLQGILNKLRDFR</sequence>
<feature type="region of interest" description="Disordered" evidence="1">
    <location>
        <begin position="1"/>
        <end position="55"/>
    </location>
</feature>
<feature type="non-terminal residue" evidence="2">
    <location>
        <position position="1"/>
    </location>
</feature>
<gene>
    <name evidence="2" type="primary">Nfu_g_1_013433</name>
</gene>
<evidence type="ECO:0000313" key="2">
    <source>
        <dbReference type="EMBL" id="SBR85916.1"/>
    </source>
</evidence>
<evidence type="ECO:0000256" key="1">
    <source>
        <dbReference type="SAM" id="MobiDB-lite"/>
    </source>
</evidence>
<dbReference type="AlphaFoldDB" id="A0A1A8PXE5"/>
<feature type="compositionally biased region" description="Polar residues" evidence="1">
    <location>
        <begin position="18"/>
        <end position="38"/>
    </location>
</feature>